<dbReference type="Proteomes" id="UP000265816">
    <property type="component" value="Unassembled WGS sequence"/>
</dbReference>
<dbReference type="Gene3D" id="3.40.50.300">
    <property type="entry name" value="P-loop containing nucleotide triphosphate hydrolases"/>
    <property type="match status" value="1"/>
</dbReference>
<dbReference type="SUPFAM" id="SSF52540">
    <property type="entry name" value="P-loop containing nucleoside triphosphate hydrolases"/>
    <property type="match status" value="1"/>
</dbReference>
<dbReference type="Pfam" id="PF13521">
    <property type="entry name" value="AAA_28"/>
    <property type="match status" value="1"/>
</dbReference>
<evidence type="ECO:0000313" key="3">
    <source>
        <dbReference type="Proteomes" id="UP000265816"/>
    </source>
</evidence>
<keyword evidence="3" id="KW-1185">Reference proteome</keyword>
<feature type="domain" description="NadR/Ttd14 AAA" evidence="1">
    <location>
        <begin position="7"/>
        <end position="178"/>
    </location>
</feature>
<gene>
    <name evidence="2" type="ORF">D1970_09235</name>
</gene>
<dbReference type="InterPro" id="IPR038727">
    <property type="entry name" value="NadR/Ttd14_AAA_dom"/>
</dbReference>
<keyword evidence="2" id="KW-0067">ATP-binding</keyword>
<dbReference type="InterPro" id="IPR027417">
    <property type="entry name" value="P-loop_NTPase"/>
</dbReference>
<reference evidence="2 3" key="1">
    <citation type="submission" date="2018-08" db="EMBL/GenBank/DDBJ databases">
        <title>Bacillus jemisoniae sp. nov., Bacillus chryseoplanitiae sp. nov., Bacillus resnikiae sp. nov., and Bacillus frankliniae sp. nov., isolated from Viking spacecraft and associated surfaces.</title>
        <authorList>
            <person name="Seuylemezian A."/>
            <person name="Vaishampayan P."/>
        </authorList>
    </citation>
    <scope>NUCLEOTIDE SEQUENCE [LARGE SCALE GENOMIC DNA]</scope>
    <source>
        <strain evidence="2 3">JJ-247</strain>
    </source>
</reference>
<comment type="caution">
    <text evidence="2">The sequence shown here is derived from an EMBL/GenBank/DDBJ whole genome shotgun (WGS) entry which is preliminary data.</text>
</comment>
<evidence type="ECO:0000259" key="1">
    <source>
        <dbReference type="Pfam" id="PF13521"/>
    </source>
</evidence>
<proteinExistence type="predicted"/>
<accession>A0A398B7R9</accession>
<dbReference type="AlphaFoldDB" id="A0A398B7R9"/>
<evidence type="ECO:0000313" key="2">
    <source>
        <dbReference type="EMBL" id="RID85902.1"/>
    </source>
</evidence>
<protein>
    <submittedName>
        <fullName evidence="2">ATP-binding protein</fullName>
    </submittedName>
</protein>
<name>A0A398B7R9_9BACI</name>
<dbReference type="OrthoDB" id="2043595at2"/>
<keyword evidence="2" id="KW-0547">Nucleotide-binding</keyword>
<dbReference type="GO" id="GO:0005524">
    <property type="term" value="F:ATP binding"/>
    <property type="evidence" value="ECO:0007669"/>
    <property type="project" value="UniProtKB-KW"/>
</dbReference>
<dbReference type="EMBL" id="QWVT01000015">
    <property type="protein sequence ID" value="RID85902.1"/>
    <property type="molecule type" value="Genomic_DNA"/>
</dbReference>
<organism evidence="2 3">
    <name type="scientific">Mesobacillus zeae</name>
    <dbReference type="NCBI Taxonomy" id="1917180"/>
    <lineage>
        <taxon>Bacteria</taxon>
        <taxon>Bacillati</taxon>
        <taxon>Bacillota</taxon>
        <taxon>Bacilli</taxon>
        <taxon>Bacillales</taxon>
        <taxon>Bacillaceae</taxon>
        <taxon>Mesobacillus</taxon>
    </lineage>
</organism>
<sequence length="196" mass="23541">MNKILSIQGGMAGGKTTLTKSLECLQKKDVHFIYENPHPIIAKRINKKLDIYTKDGFIENQRLFIEAEVQRFKDLPDGKVIFDRGPEDIEFYTLHFPVANGFSWRIEQELKDELQELRRCRSDFILYLDASENTLRQRKQDDIKRRRNSFNENLKLFKFEKDWFKQFNTRVVDVNHQSPQQLEEWTLNFLKEIHFI</sequence>